<feature type="transmembrane region" description="Helical" evidence="1">
    <location>
        <begin position="28"/>
        <end position="48"/>
    </location>
</feature>
<proteinExistence type="predicted"/>
<feature type="transmembrane region" description="Helical" evidence="1">
    <location>
        <begin position="85"/>
        <end position="108"/>
    </location>
</feature>
<reference evidence="2" key="1">
    <citation type="submission" date="2007-07" db="EMBL/GenBank/DDBJ databases">
        <title>PCAP assembly of the Caenorhabditis remanei genome.</title>
        <authorList>
            <consortium name="The Caenorhabditis remanei Sequencing Consortium"/>
            <person name="Wilson R.K."/>
        </authorList>
    </citation>
    <scope>NUCLEOTIDE SEQUENCE [LARGE SCALE GENOMIC DNA]</scope>
    <source>
        <strain evidence="2">PB4641</strain>
    </source>
</reference>
<evidence type="ECO:0000313" key="2">
    <source>
        <dbReference type="EMBL" id="EFP12828.1"/>
    </source>
</evidence>
<keyword evidence="1" id="KW-0472">Membrane</keyword>
<dbReference type="Gene3D" id="1.20.1070.10">
    <property type="entry name" value="Rhodopsin 7-helix transmembrane proteins"/>
    <property type="match status" value="1"/>
</dbReference>
<keyword evidence="3" id="KW-1185">Reference proteome</keyword>
<name>E3MZ59_CAERE</name>
<dbReference type="InterPro" id="IPR019429">
    <property type="entry name" value="7TM_GPCR_serpentine_rcpt_Sri"/>
</dbReference>
<keyword evidence="1" id="KW-1133">Transmembrane helix</keyword>
<evidence type="ECO:0008006" key="4">
    <source>
        <dbReference type="Google" id="ProtNLM"/>
    </source>
</evidence>
<evidence type="ECO:0000313" key="3">
    <source>
        <dbReference type="Proteomes" id="UP000008281"/>
    </source>
</evidence>
<dbReference type="EMBL" id="DS268499">
    <property type="protein sequence ID" value="EFP12828.1"/>
    <property type="molecule type" value="Genomic_DNA"/>
</dbReference>
<dbReference type="PANTHER" id="PTHR45830:SF21">
    <property type="entry name" value="SERPENTINE RECEPTOR, CLASS H-RELATED"/>
    <property type="match status" value="1"/>
</dbReference>
<dbReference type="AlphaFoldDB" id="E3MZ59"/>
<sequence>MLVVCFINKHQTIGSILKTHVASRYSKLLAWVYFVTIFPMPAIALNIIHVPKEKQYQYIQTHAPEYIYNFFELPNLDIWEHNYKYVIITVIALTTMFVGTIFVTFLVVDILRLMQRLRLQISVQTYQKHKEAMRSLMVQSITVVFCILPIFIFLIFNLLELPHSQFISELCIVWFSGHSSINMVSLMMFFRPYRQFISKRIKM</sequence>
<feature type="transmembrane region" description="Helical" evidence="1">
    <location>
        <begin position="165"/>
        <end position="190"/>
    </location>
</feature>
<dbReference type="PANTHER" id="PTHR45830">
    <property type="entry name" value="SERPENTINE RECEPTOR, CLASS I"/>
    <property type="match status" value="1"/>
</dbReference>
<dbReference type="SUPFAM" id="SSF81321">
    <property type="entry name" value="Family A G protein-coupled receptor-like"/>
    <property type="match status" value="1"/>
</dbReference>
<evidence type="ECO:0000256" key="1">
    <source>
        <dbReference type="SAM" id="Phobius"/>
    </source>
</evidence>
<accession>E3MZ59</accession>
<protein>
    <recommendedName>
        <fullName evidence="4">G-protein coupled receptors family 1 profile domain-containing protein</fullName>
    </recommendedName>
</protein>
<dbReference type="HOGENOM" id="CLU_067919_2_0_1"/>
<dbReference type="InParanoid" id="E3MZ59"/>
<feature type="transmembrane region" description="Helical" evidence="1">
    <location>
        <begin position="136"/>
        <end position="159"/>
    </location>
</feature>
<organism evidence="3">
    <name type="scientific">Caenorhabditis remanei</name>
    <name type="common">Caenorhabditis vulgaris</name>
    <dbReference type="NCBI Taxonomy" id="31234"/>
    <lineage>
        <taxon>Eukaryota</taxon>
        <taxon>Metazoa</taxon>
        <taxon>Ecdysozoa</taxon>
        <taxon>Nematoda</taxon>
        <taxon>Chromadorea</taxon>
        <taxon>Rhabditida</taxon>
        <taxon>Rhabditina</taxon>
        <taxon>Rhabditomorpha</taxon>
        <taxon>Rhabditoidea</taxon>
        <taxon>Rhabditidae</taxon>
        <taxon>Peloderinae</taxon>
        <taxon>Caenorhabditis</taxon>
    </lineage>
</organism>
<dbReference type="Proteomes" id="UP000008281">
    <property type="component" value="Unassembled WGS sequence"/>
</dbReference>
<dbReference type="Pfam" id="PF10327">
    <property type="entry name" value="7TM_GPCR_Sri"/>
    <property type="match status" value="1"/>
</dbReference>
<keyword evidence="1" id="KW-0812">Transmembrane</keyword>
<gene>
    <name evidence="2" type="ORF">CRE_05096</name>
</gene>